<evidence type="ECO:0000313" key="1">
    <source>
        <dbReference type="EMBL" id="GMA25767.1"/>
    </source>
</evidence>
<dbReference type="EMBL" id="BSUK01000001">
    <property type="protein sequence ID" value="GMA25767.1"/>
    <property type="molecule type" value="Genomic_DNA"/>
</dbReference>
<accession>A0ABQ6I551</accession>
<comment type="caution">
    <text evidence="1">The sequence shown here is derived from an EMBL/GenBank/DDBJ whole genome shotgun (WGS) entry which is preliminary data.</text>
</comment>
<proteinExistence type="predicted"/>
<organism evidence="1 2">
    <name type="scientific">Luteimicrobium album</name>
    <dbReference type="NCBI Taxonomy" id="1054550"/>
    <lineage>
        <taxon>Bacteria</taxon>
        <taxon>Bacillati</taxon>
        <taxon>Actinomycetota</taxon>
        <taxon>Actinomycetes</taxon>
        <taxon>Micrococcales</taxon>
        <taxon>Luteimicrobium</taxon>
    </lineage>
</organism>
<name>A0ABQ6I551_9MICO</name>
<evidence type="ECO:0000313" key="2">
    <source>
        <dbReference type="Proteomes" id="UP001157091"/>
    </source>
</evidence>
<reference evidence="2" key="1">
    <citation type="journal article" date="2019" name="Int. J. Syst. Evol. Microbiol.">
        <title>The Global Catalogue of Microorganisms (GCM) 10K type strain sequencing project: providing services to taxonomists for standard genome sequencing and annotation.</title>
        <authorList>
            <consortium name="The Broad Institute Genomics Platform"/>
            <consortium name="The Broad Institute Genome Sequencing Center for Infectious Disease"/>
            <person name="Wu L."/>
            <person name="Ma J."/>
        </authorList>
    </citation>
    <scope>NUCLEOTIDE SEQUENCE [LARGE SCALE GENOMIC DNA]</scope>
    <source>
        <strain evidence="2">NBRC 106348</strain>
    </source>
</reference>
<sequence length="70" mass="7105">MVVDVDGDEPGGGERENRDVAADLLAVERGLGVHEVGDEVLVGDGDVDDVVHELRVVAGPDELGGEVGAG</sequence>
<dbReference type="Proteomes" id="UP001157091">
    <property type="component" value="Unassembled WGS sequence"/>
</dbReference>
<keyword evidence="2" id="KW-1185">Reference proteome</keyword>
<gene>
    <name evidence="1" type="ORF">GCM10025864_35260</name>
</gene>
<protein>
    <submittedName>
        <fullName evidence="1">Uncharacterized protein</fullName>
    </submittedName>
</protein>